<dbReference type="FunFam" id="3.40.50.620:FF:000069">
    <property type="entry name" value="diphthine--ammonia ligase"/>
    <property type="match status" value="1"/>
</dbReference>
<protein>
    <recommendedName>
        <fullName evidence="4">Diphthine--ammonia ligase</fullName>
        <ecNumber evidence="3">6.3.1.14</ecNumber>
    </recommendedName>
    <alternativeName>
        <fullName evidence="9">ATP-binding domain-containing protein 4</fullName>
    </alternativeName>
    <alternativeName>
        <fullName evidence="8">Diphthamide synthase</fullName>
    </alternativeName>
    <alternativeName>
        <fullName evidence="10">Diphthamide synthetase</fullName>
    </alternativeName>
    <alternativeName>
        <fullName evidence="11">Protein DPH6 homolog</fullName>
    </alternativeName>
</protein>
<evidence type="ECO:0000256" key="6">
    <source>
        <dbReference type="ARBA" id="ARBA00022741"/>
    </source>
</evidence>
<organism evidence="14 15">
    <name type="scientific">Hypothenemus hampei</name>
    <name type="common">Coffee berry borer</name>
    <dbReference type="NCBI Taxonomy" id="57062"/>
    <lineage>
        <taxon>Eukaryota</taxon>
        <taxon>Metazoa</taxon>
        <taxon>Ecdysozoa</taxon>
        <taxon>Arthropoda</taxon>
        <taxon>Hexapoda</taxon>
        <taxon>Insecta</taxon>
        <taxon>Pterygota</taxon>
        <taxon>Neoptera</taxon>
        <taxon>Endopterygota</taxon>
        <taxon>Coleoptera</taxon>
        <taxon>Polyphaga</taxon>
        <taxon>Cucujiformia</taxon>
        <taxon>Curculionidae</taxon>
        <taxon>Scolytinae</taxon>
        <taxon>Hypothenemus</taxon>
    </lineage>
</organism>
<name>A0ABD1EXP3_HYPHA</name>
<comment type="pathway">
    <text evidence="1">Protein modification; peptidyl-diphthamide biosynthesis.</text>
</comment>
<dbReference type="NCBIfam" id="TIGR00290">
    <property type="entry name" value="MJ0570_dom"/>
    <property type="match status" value="1"/>
</dbReference>
<evidence type="ECO:0000259" key="13">
    <source>
        <dbReference type="Pfam" id="PF01902"/>
    </source>
</evidence>
<dbReference type="Pfam" id="PF01042">
    <property type="entry name" value="Ribonuc_L-PSP"/>
    <property type="match status" value="2"/>
</dbReference>
<evidence type="ECO:0000256" key="11">
    <source>
        <dbReference type="ARBA" id="ARBA00032849"/>
    </source>
</evidence>
<evidence type="ECO:0000256" key="8">
    <source>
        <dbReference type="ARBA" id="ARBA00029814"/>
    </source>
</evidence>
<evidence type="ECO:0000256" key="7">
    <source>
        <dbReference type="ARBA" id="ARBA00022840"/>
    </source>
</evidence>
<dbReference type="InterPro" id="IPR035959">
    <property type="entry name" value="RutC-like_sf"/>
</dbReference>
<dbReference type="PANTHER" id="PTHR12196:SF2">
    <property type="entry name" value="DIPHTHINE--AMMONIA LIGASE"/>
    <property type="match status" value="1"/>
</dbReference>
<dbReference type="CDD" id="cd01994">
    <property type="entry name" value="AANH_PF0828-like"/>
    <property type="match status" value="1"/>
</dbReference>
<dbReference type="GO" id="GO:0017178">
    <property type="term" value="F:diphthine-ammonia ligase activity"/>
    <property type="evidence" value="ECO:0007669"/>
    <property type="project" value="UniProtKB-EC"/>
</dbReference>
<evidence type="ECO:0000256" key="5">
    <source>
        <dbReference type="ARBA" id="ARBA00022598"/>
    </source>
</evidence>
<dbReference type="Gene3D" id="3.30.1330.40">
    <property type="entry name" value="RutC-like"/>
    <property type="match status" value="2"/>
</dbReference>
<evidence type="ECO:0000256" key="2">
    <source>
        <dbReference type="ARBA" id="ARBA00008496"/>
    </source>
</evidence>
<keyword evidence="5" id="KW-0436">Ligase</keyword>
<comment type="caution">
    <text evidence="14">The sequence shown here is derived from an EMBL/GenBank/DDBJ whole genome shotgun (WGS) entry which is preliminary data.</text>
</comment>
<dbReference type="FunFam" id="3.30.1330.40:FF:000010">
    <property type="entry name" value="Diphthine--ammonia ligase"/>
    <property type="match status" value="1"/>
</dbReference>
<sequence length="678" mass="76247">MRVVALVSGGKDSTFNMMQCIAAGHNIVALANLVPHNKTEIDSYMYQSVGHEAIDLIAQAMELPIFKKLTFGVSKKKGKTYAPCENDEVEDLYALLQEIKNEIEFDAVSIGAILSDYQRVRVENVCIRLNLTPLAYLWQRNQGELLDEMIKCEVDAILIKVATLGLEPKKHLGRSLSLMQPHLTAMHEKYGLNVCGEGGEYETLTLDCPLFKSRLVVENSVFIMHQNDPIAPVGYLKFDKLALEVKLPVLDLESRLDGLPLKDSYGYVTESSDEETPFELSNEDQDGEVNNTVTSEAPLDLKLEIFQRENYGLSKEGWLWIGGIQSDIDDPGGALEDAITKLKLILEENDHTLEDICSIKLYISDMSLFSHLNKIYVKNFRHVNPATRACVQIPVKTPVIIEALSFKTSSPIQDGDGDSERNTMHVQTVSHWAPCNIGPYSQAIKIRDFIYLAGQIALIPGNMEMVPGGIKAQCKLVVRHIDRILRAMDAGINVRDVVQGICFVTHSSFINPARKHWESRTNNAIVEYVVVSGLPRGALIECHVWAHKHNNQFEYEERGKCVGKYSILLYRRVNYDNNISAIVCQVGSVDNVETLDEEAFFEALSYSIDKLKQGLENDSLCVFNLTIFYAASKLEDVSFLIEIVQKMSEKERLVYTFVPVVKLKNERLFLSICGIRNQ</sequence>
<proteinExistence type="inferred from homology"/>
<dbReference type="PANTHER" id="PTHR12196">
    <property type="entry name" value="DOMAIN OF UNKNOWN FUNCTION 71 DUF71 -CONTAINING PROTEIN"/>
    <property type="match status" value="1"/>
</dbReference>
<feature type="domain" description="Diphthamide synthase" evidence="13">
    <location>
        <begin position="1"/>
        <end position="219"/>
    </location>
</feature>
<evidence type="ECO:0000256" key="12">
    <source>
        <dbReference type="ARBA" id="ARBA00048108"/>
    </source>
</evidence>
<evidence type="ECO:0000256" key="9">
    <source>
        <dbReference type="ARBA" id="ARBA00031202"/>
    </source>
</evidence>
<dbReference type="Gene3D" id="3.40.50.620">
    <property type="entry name" value="HUPs"/>
    <property type="match status" value="1"/>
</dbReference>
<gene>
    <name evidence="14" type="ORF">ABEB36_005285</name>
</gene>
<evidence type="ECO:0000313" key="14">
    <source>
        <dbReference type="EMBL" id="KAL1505808.1"/>
    </source>
</evidence>
<evidence type="ECO:0000313" key="15">
    <source>
        <dbReference type="Proteomes" id="UP001566132"/>
    </source>
</evidence>
<dbReference type="Pfam" id="PF01902">
    <property type="entry name" value="Diphthami_syn_2"/>
    <property type="match status" value="1"/>
</dbReference>
<dbReference type="SUPFAM" id="SSF55298">
    <property type="entry name" value="YjgF-like"/>
    <property type="match status" value="2"/>
</dbReference>
<dbReference type="CDD" id="cd06156">
    <property type="entry name" value="eu_AANH_C_2"/>
    <property type="match status" value="1"/>
</dbReference>
<dbReference type="SUPFAM" id="SSF52402">
    <property type="entry name" value="Adenine nucleotide alpha hydrolases-like"/>
    <property type="match status" value="1"/>
</dbReference>
<dbReference type="Proteomes" id="UP001566132">
    <property type="component" value="Unassembled WGS sequence"/>
</dbReference>
<dbReference type="EMBL" id="JBDJPC010000004">
    <property type="protein sequence ID" value="KAL1505808.1"/>
    <property type="molecule type" value="Genomic_DNA"/>
</dbReference>
<evidence type="ECO:0000256" key="10">
    <source>
        <dbReference type="ARBA" id="ARBA00031552"/>
    </source>
</evidence>
<keyword evidence="6" id="KW-0547">Nucleotide-binding</keyword>
<dbReference type="FunFam" id="3.90.1490.10:FF:000001">
    <property type="entry name" value="Diphthine--ammonia ligase"/>
    <property type="match status" value="1"/>
</dbReference>
<evidence type="ECO:0000256" key="3">
    <source>
        <dbReference type="ARBA" id="ARBA00012089"/>
    </source>
</evidence>
<dbReference type="InterPro" id="IPR030662">
    <property type="entry name" value="DPH6/MJ0570"/>
</dbReference>
<keyword evidence="15" id="KW-1185">Reference proteome</keyword>
<keyword evidence="7" id="KW-0067">ATP-binding</keyword>
<dbReference type="EC" id="6.3.1.14" evidence="3"/>
<dbReference type="InterPro" id="IPR014729">
    <property type="entry name" value="Rossmann-like_a/b/a_fold"/>
</dbReference>
<reference evidence="14 15" key="1">
    <citation type="submission" date="2024-05" db="EMBL/GenBank/DDBJ databases">
        <title>Genetic variation in Jamaican populations of the coffee berry borer (Hypothenemus hampei).</title>
        <authorList>
            <person name="Errbii M."/>
            <person name="Myrie A."/>
        </authorList>
    </citation>
    <scope>NUCLEOTIDE SEQUENCE [LARGE SCALE GENOMIC DNA]</scope>
    <source>
        <strain evidence="14">JA-Hopewell-2020-01-JO</strain>
        <tissue evidence="14">Whole body</tissue>
    </source>
</reference>
<dbReference type="InterPro" id="IPR002761">
    <property type="entry name" value="Diphthami_syn_dom"/>
</dbReference>
<evidence type="ECO:0000256" key="4">
    <source>
        <dbReference type="ARBA" id="ARBA00018426"/>
    </source>
</evidence>
<comment type="catalytic activity">
    <reaction evidence="12">
        <text>diphthine-[translation elongation factor 2] + NH4(+) + ATP = diphthamide-[translation elongation factor 2] + AMP + diphosphate + H(+)</text>
        <dbReference type="Rhea" id="RHEA:19753"/>
        <dbReference type="Rhea" id="RHEA-COMP:10172"/>
        <dbReference type="Rhea" id="RHEA-COMP:10174"/>
        <dbReference type="ChEBI" id="CHEBI:15378"/>
        <dbReference type="ChEBI" id="CHEBI:16692"/>
        <dbReference type="ChEBI" id="CHEBI:28938"/>
        <dbReference type="ChEBI" id="CHEBI:30616"/>
        <dbReference type="ChEBI" id="CHEBI:33019"/>
        <dbReference type="ChEBI" id="CHEBI:82696"/>
        <dbReference type="ChEBI" id="CHEBI:456215"/>
        <dbReference type="EC" id="6.3.1.14"/>
    </reaction>
</comment>
<dbReference type="AlphaFoldDB" id="A0ABD1EXP3"/>
<evidence type="ECO:0000256" key="1">
    <source>
        <dbReference type="ARBA" id="ARBA00005156"/>
    </source>
</evidence>
<accession>A0ABD1EXP3</accession>
<dbReference type="GO" id="GO:0005524">
    <property type="term" value="F:ATP binding"/>
    <property type="evidence" value="ECO:0007669"/>
    <property type="project" value="UniProtKB-KW"/>
</dbReference>
<comment type="similarity">
    <text evidence="2">Belongs to the Diphthine--ammonia ligase family.</text>
</comment>
<dbReference type="InterPro" id="IPR006175">
    <property type="entry name" value="YjgF/YER057c/UK114"/>
</dbReference>
<dbReference type="Gene3D" id="3.90.1490.10">
    <property type="entry name" value="putative n-type atp pyrophosphatase, domain 2"/>
    <property type="match status" value="1"/>
</dbReference>